<feature type="transmembrane region" description="Helical" evidence="1">
    <location>
        <begin position="18"/>
        <end position="38"/>
    </location>
</feature>
<evidence type="ECO:0000256" key="1">
    <source>
        <dbReference type="SAM" id="Phobius"/>
    </source>
</evidence>
<reference evidence="2 3" key="1">
    <citation type="submission" date="2015-05" db="EMBL/GenBank/DDBJ databases">
        <title>Draft genome sequence of Microvirga vignae strain BR3299, a novel nitrogen fixing bacteria isolated from Brazil semi-aired region.</title>
        <authorList>
            <person name="Zilli J.E."/>
            <person name="Passos S.R."/>
            <person name="Leite J."/>
            <person name="Baldani J.I."/>
            <person name="Xavier G.R."/>
            <person name="Rumjaneck N.G."/>
            <person name="Simoes-Araujo J.L."/>
        </authorList>
    </citation>
    <scope>NUCLEOTIDE SEQUENCE [LARGE SCALE GENOMIC DNA]</scope>
    <source>
        <strain evidence="2 3">BR3299</strain>
    </source>
</reference>
<dbReference type="InterPro" id="IPR012667">
    <property type="entry name" value="CbtB_put"/>
</dbReference>
<evidence type="ECO:0000313" key="3">
    <source>
        <dbReference type="Proteomes" id="UP000035489"/>
    </source>
</evidence>
<dbReference type="NCBIfam" id="TIGR02459">
    <property type="entry name" value="CbtB"/>
    <property type="match status" value="1"/>
</dbReference>
<organism evidence="2 3">
    <name type="scientific">Microvirga vignae</name>
    <dbReference type="NCBI Taxonomy" id="1225564"/>
    <lineage>
        <taxon>Bacteria</taxon>
        <taxon>Pseudomonadati</taxon>
        <taxon>Pseudomonadota</taxon>
        <taxon>Alphaproteobacteria</taxon>
        <taxon>Hyphomicrobiales</taxon>
        <taxon>Methylobacteriaceae</taxon>
        <taxon>Microvirga</taxon>
    </lineage>
</organism>
<protein>
    <submittedName>
        <fullName evidence="2">Cobalt transporter</fullName>
    </submittedName>
</protein>
<dbReference type="Proteomes" id="UP000035489">
    <property type="component" value="Unassembled WGS sequence"/>
</dbReference>
<sequence length="59" mass="6411">MSTLIKQQAYVATSSQRLVAVFAAASFGLALVFISGFASPEALHNAAHDWRHSHNFPCH</sequence>
<name>A0A0H1RB79_9HYPH</name>
<dbReference type="OrthoDB" id="9813304at2"/>
<dbReference type="STRING" id="1225564.AA309_14230"/>
<comment type="caution">
    <text evidence="2">The sequence shown here is derived from an EMBL/GenBank/DDBJ whole genome shotgun (WGS) entry which is preliminary data.</text>
</comment>
<dbReference type="EMBL" id="LCYG01000033">
    <property type="protein sequence ID" value="KLK92490.1"/>
    <property type="molecule type" value="Genomic_DNA"/>
</dbReference>
<keyword evidence="1" id="KW-0812">Transmembrane</keyword>
<evidence type="ECO:0000313" key="2">
    <source>
        <dbReference type="EMBL" id="KLK92490.1"/>
    </source>
</evidence>
<keyword evidence="1" id="KW-1133">Transmembrane helix</keyword>
<proteinExistence type="predicted"/>
<keyword evidence="3" id="KW-1185">Reference proteome</keyword>
<accession>A0A0H1RB79</accession>
<dbReference type="AlphaFoldDB" id="A0A0H1RB79"/>
<dbReference type="Pfam" id="PF09489">
    <property type="entry name" value="CbtB"/>
    <property type="match status" value="1"/>
</dbReference>
<dbReference type="PATRIC" id="fig|1225564.3.peg.3712"/>
<keyword evidence="1" id="KW-0472">Membrane</keyword>
<dbReference type="RefSeq" id="WP_047189692.1">
    <property type="nucleotide sequence ID" value="NZ_LCYG01000033.1"/>
</dbReference>
<gene>
    <name evidence="2" type="ORF">AA309_14230</name>
</gene>